<dbReference type="Pfam" id="PF12026">
    <property type="entry name" value="CAS_C"/>
    <property type="match status" value="1"/>
</dbReference>
<dbReference type="AlphaFoldDB" id="A0A8C5DMC3"/>
<keyword evidence="12" id="KW-0966">Cell projection</keyword>
<dbReference type="InterPro" id="IPR036028">
    <property type="entry name" value="SH3-like_dom_sf"/>
</dbReference>
<dbReference type="Gene3D" id="1.20.120.830">
    <property type="entry name" value="Serine-rich domain"/>
    <property type="match status" value="1"/>
</dbReference>
<evidence type="ECO:0000256" key="10">
    <source>
        <dbReference type="ARBA" id="ARBA00022990"/>
    </source>
</evidence>
<evidence type="ECO:0000256" key="14">
    <source>
        <dbReference type="ARBA" id="ARBA00079691"/>
    </source>
</evidence>
<comment type="similarity">
    <text evidence="4">Belongs to the CAS family.</text>
</comment>
<dbReference type="GeneID" id="114472382"/>
<evidence type="ECO:0000256" key="1">
    <source>
        <dbReference type="ARBA" id="ARBA00004246"/>
    </source>
</evidence>
<dbReference type="Pfam" id="PF00018">
    <property type="entry name" value="SH3_1"/>
    <property type="match status" value="1"/>
</dbReference>
<dbReference type="InterPro" id="IPR021901">
    <property type="entry name" value="CAS_C"/>
</dbReference>
<keyword evidence="6" id="KW-0963">Cytoplasm</keyword>
<dbReference type="SUPFAM" id="SSF50044">
    <property type="entry name" value="SH3-domain"/>
    <property type="match status" value="1"/>
</dbReference>
<evidence type="ECO:0000256" key="6">
    <source>
        <dbReference type="ARBA" id="ARBA00022490"/>
    </source>
</evidence>
<evidence type="ECO:0000256" key="9">
    <source>
        <dbReference type="ARBA" id="ARBA00022949"/>
    </source>
</evidence>
<evidence type="ECO:0000256" key="4">
    <source>
        <dbReference type="ARBA" id="ARBA00007848"/>
    </source>
</evidence>
<evidence type="ECO:0000256" key="15">
    <source>
        <dbReference type="ARBA" id="ARBA00081467"/>
    </source>
</evidence>
<feature type="compositionally biased region" description="Low complexity" evidence="17">
    <location>
        <begin position="357"/>
        <end position="379"/>
    </location>
</feature>
<sequence length="816" mass="89476">MKYKNLMAKALYDNVPESPEELAFRKGDILTVIEQNTGGLEGWWLCSLHGRQGIAPGNRLKLLIGPMFEAQSSASASTTTVAAAVAGAAQSPPQSFQHKVVPVAQKKLYQVPPQQQNQQSIYQVPPGQEVYQVPPRSTLAADSTPSKVVTSTRMGQSNAYSPGQHNQQDLYDVPPSRSQGVYDVPPSQMFAAHQSSTRNQGVYDIPPQKMDPRTKGLYDVPPASQGVYSVPPCRMNPALQEGTYDFPQPLKHKQEGIYDVPPPALAKSNYDFPAGVEPPLAYRQHTNANEGIYDVPPTALLSASGSQQDVYDIPRGLHPSQLRASPADRDSSDGVYDIPAQDTRALADVTDGVNRLSFSSTGSTRSSMSTSSSSTGSNSDGRLALDVDVAMQRLYRLQQAVDVSLGALHSMAASSHWRTFPFMERHANDVRTVLDRIRAALGDFIVFGRGAAVNATSLSDSSLHSKLRRQLGRLEDSQQILLQIYQVLENCSWALNALASTTGKHHNKSDDLDRFVMVSRTVPDDAKQLASTICCNAELLFRRAHVDGSFSAGSTPDENMIHPLTSPSSDNENYGAPTKPFPVSSGQEKDNMNNSEKCVKSWMEDYDYVHLQGKEDFERQQKELLEKENIIKQSQVQLGQEQINQFKKLEQEVIKPVENDITQWISHQDSGTATDPSCAAPLSPRDLQLLGFYSEQCQQHFVTLLSSVDAFFSCVGAGQPPRIFVAHSKFVILSAHKLVFIGDTLSRQASAPEVANRVMNSSNVLCGLLKTVVAATKTAAMNYPNTAAVQEMVDRVTSLSHHAQQFKEQLLQMARS</sequence>
<reference evidence="19" key="3">
    <citation type="submission" date="2025-09" db="UniProtKB">
        <authorList>
            <consortium name="Ensembl"/>
        </authorList>
    </citation>
    <scope>IDENTIFICATION</scope>
</reference>
<dbReference type="InterPro" id="IPR037362">
    <property type="entry name" value="CAS_fam"/>
</dbReference>
<dbReference type="InterPro" id="IPR014928">
    <property type="entry name" value="Serine_rich_dom"/>
</dbReference>
<evidence type="ECO:0000313" key="19">
    <source>
        <dbReference type="Ensembl" id="ENSGWIP00000008976.1"/>
    </source>
</evidence>
<dbReference type="PANTHER" id="PTHR10654:SF20">
    <property type="entry name" value="ENHANCER OF FILAMENTATION 1"/>
    <property type="match status" value="1"/>
</dbReference>
<keyword evidence="5 16" id="KW-0728">SH3 domain</keyword>
<dbReference type="GO" id="GO:0030424">
    <property type="term" value="C:axon"/>
    <property type="evidence" value="ECO:0007669"/>
    <property type="project" value="UniProtKB-SubCell"/>
</dbReference>
<dbReference type="GO" id="GO:0005886">
    <property type="term" value="C:plasma membrane"/>
    <property type="evidence" value="ECO:0007669"/>
    <property type="project" value="TreeGrafter"/>
</dbReference>
<dbReference type="GO" id="GO:0017124">
    <property type="term" value="F:SH3 domain binding"/>
    <property type="evidence" value="ECO:0007669"/>
    <property type="project" value="UniProtKB-KW"/>
</dbReference>
<dbReference type="CDD" id="cd12002">
    <property type="entry name" value="SH3_NEDD9"/>
    <property type="match status" value="1"/>
</dbReference>
<dbReference type="Proteomes" id="UP000694680">
    <property type="component" value="Chromosome 11"/>
</dbReference>
<dbReference type="InterPro" id="IPR035746">
    <property type="entry name" value="NEDD9_SH3"/>
</dbReference>
<keyword evidence="9" id="KW-0965">Cell junction</keyword>
<evidence type="ECO:0000256" key="2">
    <source>
        <dbReference type="ARBA" id="ARBA00004489"/>
    </source>
</evidence>
<evidence type="ECO:0000259" key="18">
    <source>
        <dbReference type="PROSITE" id="PS50002"/>
    </source>
</evidence>
<reference evidence="19" key="1">
    <citation type="submission" date="2020-06" db="EMBL/GenBank/DDBJ databases">
        <authorList>
            <consortium name="Wellcome Sanger Institute Data Sharing"/>
        </authorList>
    </citation>
    <scope>NUCLEOTIDE SEQUENCE [LARGE SCALE GENOMIC DNA]</scope>
</reference>
<organism evidence="19 20">
    <name type="scientific">Gouania willdenowi</name>
    <name type="common">Blunt-snouted clingfish</name>
    <name type="synonym">Lepadogaster willdenowi</name>
    <dbReference type="NCBI Taxonomy" id="441366"/>
    <lineage>
        <taxon>Eukaryota</taxon>
        <taxon>Metazoa</taxon>
        <taxon>Chordata</taxon>
        <taxon>Craniata</taxon>
        <taxon>Vertebrata</taxon>
        <taxon>Euteleostomi</taxon>
        <taxon>Actinopterygii</taxon>
        <taxon>Neopterygii</taxon>
        <taxon>Teleostei</taxon>
        <taxon>Neoteleostei</taxon>
        <taxon>Acanthomorphata</taxon>
        <taxon>Ovalentaria</taxon>
        <taxon>Blenniimorphae</taxon>
        <taxon>Blenniiformes</taxon>
        <taxon>Gobiesocoidei</taxon>
        <taxon>Gobiesocidae</taxon>
        <taxon>Gobiesocinae</taxon>
        <taxon>Gouania</taxon>
    </lineage>
</organism>
<dbReference type="Ensembl" id="ENSGWIT00000010019.1">
    <property type="protein sequence ID" value="ENSGWIP00000008976.1"/>
    <property type="gene ID" value="ENSGWIG00000005353.1"/>
</dbReference>
<dbReference type="PROSITE" id="PS50002">
    <property type="entry name" value="SH3"/>
    <property type="match status" value="1"/>
</dbReference>
<feature type="region of interest" description="Disordered" evidence="17">
    <location>
        <begin position="357"/>
        <end position="381"/>
    </location>
</feature>
<feature type="compositionally biased region" description="Polar residues" evidence="17">
    <location>
        <begin position="140"/>
        <end position="169"/>
    </location>
</feature>
<evidence type="ECO:0000256" key="7">
    <source>
        <dbReference type="ARBA" id="ARBA00022553"/>
    </source>
</evidence>
<dbReference type="FunFam" id="1.20.120.830:FF:000001">
    <property type="entry name" value="BCAR1 scaffold protein, Cas family member"/>
    <property type="match status" value="1"/>
</dbReference>
<dbReference type="PANTHER" id="PTHR10654">
    <property type="entry name" value="CAS SCAFFOLDING PROTEIN"/>
    <property type="match status" value="1"/>
</dbReference>
<evidence type="ECO:0000256" key="3">
    <source>
        <dbReference type="ARBA" id="ARBA00004496"/>
    </source>
</evidence>
<proteinExistence type="inferred from homology"/>
<feature type="region of interest" description="Disordered" evidence="17">
    <location>
        <begin position="305"/>
        <end position="337"/>
    </location>
</feature>
<accession>A0A8C5DMC3</accession>
<feature type="domain" description="SH3" evidence="18">
    <location>
        <begin position="3"/>
        <end position="65"/>
    </location>
</feature>
<dbReference type="Gene3D" id="1.20.120.230">
    <property type="entry name" value="Alpha-catenin/vinculin-like"/>
    <property type="match status" value="1"/>
</dbReference>
<keyword evidence="20" id="KW-1185">Reference proteome</keyword>
<dbReference type="GO" id="GO:0005925">
    <property type="term" value="C:focal adhesion"/>
    <property type="evidence" value="ECO:0007669"/>
    <property type="project" value="UniProtKB-SubCell"/>
</dbReference>
<evidence type="ECO:0000256" key="13">
    <source>
        <dbReference type="ARBA" id="ARBA00072413"/>
    </source>
</evidence>
<gene>
    <name evidence="19" type="primary">nedd9</name>
</gene>
<evidence type="ECO:0000256" key="8">
    <source>
        <dbReference type="ARBA" id="ARBA00022889"/>
    </source>
</evidence>
<dbReference type="GO" id="GO:0005737">
    <property type="term" value="C:cytoplasm"/>
    <property type="evidence" value="ECO:0007669"/>
    <property type="project" value="UniProtKB-SubCell"/>
</dbReference>
<comment type="subcellular location">
    <subcellularLocation>
        <location evidence="1">Cell junction</location>
        <location evidence="1">Focal adhesion</location>
    </subcellularLocation>
    <subcellularLocation>
        <location evidence="2">Cell projection</location>
        <location evidence="2">Axon</location>
    </subcellularLocation>
    <subcellularLocation>
        <location evidence="3">Cytoplasm</location>
    </subcellularLocation>
</comment>
<keyword evidence="7" id="KW-0597">Phosphoprotein</keyword>
<dbReference type="Pfam" id="PF08824">
    <property type="entry name" value="Serine_rich"/>
    <property type="match status" value="1"/>
</dbReference>
<dbReference type="SMART" id="SM00326">
    <property type="entry name" value="SH3"/>
    <property type="match status" value="1"/>
</dbReference>
<dbReference type="GO" id="GO:0016477">
    <property type="term" value="P:cell migration"/>
    <property type="evidence" value="ECO:0007669"/>
    <property type="project" value="UniProtKB-ARBA"/>
</dbReference>
<dbReference type="GO" id="GO:0007169">
    <property type="term" value="P:cell surface receptor protein tyrosine kinase signaling pathway"/>
    <property type="evidence" value="ECO:0007669"/>
    <property type="project" value="TreeGrafter"/>
</dbReference>
<dbReference type="RefSeq" id="XP_028317435.1">
    <property type="nucleotide sequence ID" value="XM_028461634.1"/>
</dbReference>
<protein>
    <recommendedName>
        <fullName evidence="13">Breast cancer anti-estrogen resistance protein 1</fullName>
    </recommendedName>
    <alternativeName>
        <fullName evidence="14">CRK-associated substrate</fullName>
    </alternativeName>
    <alternativeName>
        <fullName evidence="15">p130cas</fullName>
    </alternativeName>
</protein>
<dbReference type="InterPro" id="IPR038319">
    <property type="entry name" value="Serine_rich_sf"/>
</dbReference>
<evidence type="ECO:0000256" key="17">
    <source>
        <dbReference type="SAM" id="MobiDB-lite"/>
    </source>
</evidence>
<dbReference type="FunFam" id="1.20.120.230:FF:000001">
    <property type="entry name" value="Breast cancer anti-estrogen resistance 1"/>
    <property type="match status" value="1"/>
</dbReference>
<feature type="region of interest" description="Disordered" evidence="17">
    <location>
        <begin position="137"/>
        <end position="172"/>
    </location>
</feature>
<evidence type="ECO:0000256" key="16">
    <source>
        <dbReference type="PROSITE-ProRule" id="PRU00192"/>
    </source>
</evidence>
<keyword evidence="8" id="KW-0130">Cell adhesion</keyword>
<keyword evidence="11" id="KW-0729">SH3-binding</keyword>
<evidence type="ECO:0000256" key="5">
    <source>
        <dbReference type="ARBA" id="ARBA00022443"/>
    </source>
</evidence>
<reference evidence="19" key="2">
    <citation type="submission" date="2025-08" db="UniProtKB">
        <authorList>
            <consortium name="Ensembl"/>
        </authorList>
    </citation>
    <scope>IDENTIFICATION</scope>
</reference>
<evidence type="ECO:0000256" key="12">
    <source>
        <dbReference type="ARBA" id="ARBA00023273"/>
    </source>
</evidence>
<evidence type="ECO:0000313" key="20">
    <source>
        <dbReference type="Proteomes" id="UP000694680"/>
    </source>
</evidence>
<keyword evidence="10" id="KW-0007">Acetylation</keyword>
<dbReference type="FunFam" id="2.30.30.40:FF:000009">
    <property type="entry name" value="Breast cancer anti-estrogen resistance 1"/>
    <property type="match status" value="1"/>
</dbReference>
<dbReference type="Gene3D" id="2.30.30.40">
    <property type="entry name" value="SH3 Domains"/>
    <property type="match status" value="1"/>
</dbReference>
<name>A0A8C5DMC3_GOUWI</name>
<evidence type="ECO:0000256" key="11">
    <source>
        <dbReference type="ARBA" id="ARBA00023036"/>
    </source>
</evidence>
<feature type="region of interest" description="Disordered" evidence="17">
    <location>
        <begin position="551"/>
        <end position="575"/>
    </location>
</feature>
<dbReference type="GO" id="GO:0007155">
    <property type="term" value="P:cell adhesion"/>
    <property type="evidence" value="ECO:0007669"/>
    <property type="project" value="UniProtKB-KW"/>
</dbReference>
<dbReference type="OrthoDB" id="5983572at2759"/>
<dbReference type="InterPro" id="IPR001452">
    <property type="entry name" value="SH3_domain"/>
</dbReference>
<dbReference type="CTD" id="4739"/>